<keyword evidence="8" id="KW-1185">Reference proteome</keyword>
<evidence type="ECO:0000256" key="1">
    <source>
        <dbReference type="ARBA" id="ARBA00022536"/>
    </source>
</evidence>
<comment type="caution">
    <text evidence="7">The sequence shown here is derived from an EMBL/GenBank/DDBJ whole genome shotgun (WGS) entry which is preliminary data.</text>
</comment>
<dbReference type="AlphaFoldDB" id="A0AA38FNQ8"/>
<evidence type="ECO:0000256" key="3">
    <source>
        <dbReference type="ARBA" id="ARBA00022737"/>
    </source>
</evidence>
<organism evidence="7 8">
    <name type="scientific">Taxus chinensis</name>
    <name type="common">Chinese yew</name>
    <name type="synonym">Taxus wallichiana var. chinensis</name>
    <dbReference type="NCBI Taxonomy" id="29808"/>
    <lineage>
        <taxon>Eukaryota</taxon>
        <taxon>Viridiplantae</taxon>
        <taxon>Streptophyta</taxon>
        <taxon>Embryophyta</taxon>
        <taxon>Tracheophyta</taxon>
        <taxon>Spermatophyta</taxon>
        <taxon>Pinopsida</taxon>
        <taxon>Pinidae</taxon>
        <taxon>Conifers II</taxon>
        <taxon>Cupressales</taxon>
        <taxon>Taxaceae</taxon>
        <taxon>Taxus</taxon>
    </lineage>
</organism>
<dbReference type="InterPro" id="IPR000152">
    <property type="entry name" value="EGF-type_Asp/Asn_hydroxyl_site"/>
</dbReference>
<dbReference type="CDD" id="cd00054">
    <property type="entry name" value="EGF_CA"/>
    <property type="match status" value="1"/>
</dbReference>
<keyword evidence="3" id="KW-0677">Repeat</keyword>
<dbReference type="FunFam" id="2.10.25.10:FF:000038">
    <property type="entry name" value="Fibrillin 2"/>
    <property type="match status" value="1"/>
</dbReference>
<dbReference type="SUPFAM" id="SSF57196">
    <property type="entry name" value="EGF/Laminin"/>
    <property type="match status" value="1"/>
</dbReference>
<dbReference type="PROSITE" id="PS01186">
    <property type="entry name" value="EGF_2"/>
    <property type="match status" value="1"/>
</dbReference>
<name>A0AA38FNQ8_TAXCH</name>
<dbReference type="EMBL" id="JAHRHJ020000007">
    <property type="protein sequence ID" value="KAH9307591.1"/>
    <property type="molecule type" value="Genomic_DNA"/>
</dbReference>
<dbReference type="Gene3D" id="2.10.25.10">
    <property type="entry name" value="Laminin"/>
    <property type="match status" value="1"/>
</dbReference>
<evidence type="ECO:0000313" key="8">
    <source>
        <dbReference type="Proteomes" id="UP000824469"/>
    </source>
</evidence>
<dbReference type="Pfam" id="PF07645">
    <property type="entry name" value="EGF_CA"/>
    <property type="match status" value="1"/>
</dbReference>
<protein>
    <recommendedName>
        <fullName evidence="6">EGF-like domain-containing protein</fullName>
    </recommendedName>
</protein>
<dbReference type="PROSITE" id="PS50026">
    <property type="entry name" value="EGF_3"/>
    <property type="match status" value="1"/>
</dbReference>
<reference evidence="7 8" key="1">
    <citation type="journal article" date="2021" name="Nat. Plants">
        <title>The Taxus genome provides insights into paclitaxel biosynthesis.</title>
        <authorList>
            <person name="Xiong X."/>
            <person name="Gou J."/>
            <person name="Liao Q."/>
            <person name="Li Y."/>
            <person name="Zhou Q."/>
            <person name="Bi G."/>
            <person name="Li C."/>
            <person name="Du R."/>
            <person name="Wang X."/>
            <person name="Sun T."/>
            <person name="Guo L."/>
            <person name="Liang H."/>
            <person name="Lu P."/>
            <person name="Wu Y."/>
            <person name="Zhang Z."/>
            <person name="Ro D.K."/>
            <person name="Shang Y."/>
            <person name="Huang S."/>
            <person name="Yan J."/>
        </authorList>
    </citation>
    <scope>NUCLEOTIDE SEQUENCE [LARGE SCALE GENOMIC DNA]</scope>
    <source>
        <strain evidence="7">Ta-2019</strain>
    </source>
</reference>
<feature type="non-terminal residue" evidence="7">
    <location>
        <position position="1"/>
    </location>
</feature>
<feature type="non-terminal residue" evidence="7">
    <location>
        <position position="58"/>
    </location>
</feature>
<accession>A0AA38FNQ8</accession>
<keyword evidence="4" id="KW-1015">Disulfide bond</keyword>
<sequence>VDECSRTDLNLCAEPSKGGICQNSPGSYNCSCAKGYKGDGFQCETITSSKNSLIPATI</sequence>
<evidence type="ECO:0000256" key="5">
    <source>
        <dbReference type="PROSITE-ProRule" id="PRU00076"/>
    </source>
</evidence>
<dbReference type="InterPro" id="IPR000742">
    <property type="entry name" value="EGF"/>
</dbReference>
<comment type="caution">
    <text evidence="5">Lacks conserved residue(s) required for the propagation of feature annotation.</text>
</comment>
<keyword evidence="2" id="KW-0732">Signal</keyword>
<feature type="domain" description="EGF-like" evidence="6">
    <location>
        <begin position="1"/>
        <end position="44"/>
    </location>
</feature>
<dbReference type="InterPro" id="IPR001881">
    <property type="entry name" value="EGF-like_Ca-bd_dom"/>
</dbReference>
<dbReference type="SMART" id="SM00181">
    <property type="entry name" value="EGF"/>
    <property type="match status" value="1"/>
</dbReference>
<dbReference type="InterPro" id="IPR049883">
    <property type="entry name" value="NOTCH1_EGF-like"/>
</dbReference>
<keyword evidence="1 5" id="KW-0245">EGF-like domain</keyword>
<evidence type="ECO:0000256" key="4">
    <source>
        <dbReference type="ARBA" id="ARBA00023157"/>
    </source>
</evidence>
<evidence type="ECO:0000256" key="2">
    <source>
        <dbReference type="ARBA" id="ARBA00022729"/>
    </source>
</evidence>
<evidence type="ECO:0000313" key="7">
    <source>
        <dbReference type="EMBL" id="KAH9307591.1"/>
    </source>
</evidence>
<proteinExistence type="predicted"/>
<evidence type="ECO:0000259" key="6">
    <source>
        <dbReference type="PROSITE" id="PS50026"/>
    </source>
</evidence>
<dbReference type="GO" id="GO:0005509">
    <property type="term" value="F:calcium ion binding"/>
    <property type="evidence" value="ECO:0007669"/>
    <property type="project" value="InterPro"/>
</dbReference>
<dbReference type="SMART" id="SM00179">
    <property type="entry name" value="EGF_CA"/>
    <property type="match status" value="1"/>
</dbReference>
<dbReference type="PROSITE" id="PS00010">
    <property type="entry name" value="ASX_HYDROXYL"/>
    <property type="match status" value="1"/>
</dbReference>
<dbReference type="Proteomes" id="UP000824469">
    <property type="component" value="Unassembled WGS sequence"/>
</dbReference>
<gene>
    <name evidence="7" type="ORF">KI387_035502</name>
</gene>